<dbReference type="RefSeq" id="WP_259857858.1">
    <property type="nucleotide sequence ID" value="NZ_BAAAST010000016.1"/>
</dbReference>
<organism evidence="3 4">
    <name type="scientific">Dactylosporangium fulvum</name>
    <dbReference type="NCBI Taxonomy" id="53359"/>
    <lineage>
        <taxon>Bacteria</taxon>
        <taxon>Bacillati</taxon>
        <taxon>Actinomycetota</taxon>
        <taxon>Actinomycetes</taxon>
        <taxon>Micromonosporales</taxon>
        <taxon>Micromonosporaceae</taxon>
        <taxon>Dactylosporangium</taxon>
    </lineage>
</organism>
<reference evidence="3" key="2">
    <citation type="submission" date="2022-09" db="EMBL/GenBank/DDBJ databases">
        <title>Biosynthetic gene clusters of Dactylosporangioum fulvum.</title>
        <authorList>
            <person name="Caradec T."/>
        </authorList>
    </citation>
    <scope>NUCLEOTIDE SEQUENCE</scope>
    <source>
        <strain evidence="3">NRRL B-16292</strain>
    </source>
</reference>
<accession>A0ABY5VS36</accession>
<dbReference type="PANTHER" id="PTHR11820">
    <property type="entry name" value="ACYLPYRUVASE"/>
    <property type="match status" value="1"/>
</dbReference>
<evidence type="ECO:0000256" key="1">
    <source>
        <dbReference type="ARBA" id="ARBA00022723"/>
    </source>
</evidence>
<dbReference type="InterPro" id="IPR036663">
    <property type="entry name" value="Fumarylacetoacetase_C_sf"/>
</dbReference>
<dbReference type="InterPro" id="IPR011234">
    <property type="entry name" value="Fumarylacetoacetase-like_C"/>
</dbReference>
<dbReference type="Pfam" id="PF01557">
    <property type="entry name" value="FAA_hydrolase"/>
    <property type="match status" value="1"/>
</dbReference>
<dbReference type="Gene3D" id="3.90.850.10">
    <property type="entry name" value="Fumarylacetoacetase-like, C-terminal domain"/>
    <property type="match status" value="1"/>
</dbReference>
<evidence type="ECO:0000313" key="3">
    <source>
        <dbReference type="EMBL" id="UWP80100.1"/>
    </source>
</evidence>
<dbReference type="EMBL" id="CP073720">
    <property type="protein sequence ID" value="UWP80100.1"/>
    <property type="molecule type" value="Genomic_DNA"/>
</dbReference>
<keyword evidence="1" id="KW-0479">Metal-binding</keyword>
<gene>
    <name evidence="3" type="ORF">Dfulv_33735</name>
</gene>
<proteinExistence type="predicted"/>
<dbReference type="PANTHER" id="PTHR11820:SF112">
    <property type="entry name" value="FUMARYLACETOACETATE HYDROLASE FAMILY PROTEIN (AFU_ORTHOLOGUE AFUA_1G02370)-RELATED"/>
    <property type="match status" value="1"/>
</dbReference>
<protein>
    <submittedName>
        <fullName evidence="3">Fumarylacetoacetate hydrolase family protein</fullName>
    </submittedName>
</protein>
<name>A0ABY5VS36_9ACTN</name>
<evidence type="ECO:0000313" key="4">
    <source>
        <dbReference type="Proteomes" id="UP001059617"/>
    </source>
</evidence>
<feature type="domain" description="Fumarylacetoacetase-like C-terminal" evidence="2">
    <location>
        <begin position="90"/>
        <end position="295"/>
    </location>
</feature>
<dbReference type="GO" id="GO:0016787">
    <property type="term" value="F:hydrolase activity"/>
    <property type="evidence" value="ECO:0007669"/>
    <property type="project" value="UniProtKB-KW"/>
</dbReference>
<keyword evidence="4" id="KW-1185">Reference proteome</keyword>
<keyword evidence="3" id="KW-0378">Hydrolase</keyword>
<evidence type="ECO:0000259" key="2">
    <source>
        <dbReference type="Pfam" id="PF01557"/>
    </source>
</evidence>
<dbReference type="SUPFAM" id="SSF56529">
    <property type="entry name" value="FAH"/>
    <property type="match status" value="1"/>
</dbReference>
<dbReference type="Proteomes" id="UP001059617">
    <property type="component" value="Chromosome"/>
</dbReference>
<reference evidence="3" key="1">
    <citation type="submission" date="2021-04" db="EMBL/GenBank/DDBJ databases">
        <authorList>
            <person name="Hartkoorn R.C."/>
            <person name="Beaudoing E."/>
            <person name="Hot D."/>
        </authorList>
    </citation>
    <scope>NUCLEOTIDE SEQUENCE</scope>
    <source>
        <strain evidence="3">NRRL B-16292</strain>
    </source>
</reference>
<sequence length="297" mass="31611">MATRKVNRAGRSRIVKRSGMRIARLSSAGYAYAFGDDAWVTSTDLGLQTRSLESVASALPLIRSGLTGTTTPAVAANRRYECPVTPGGSILGIGLNYHSHIKETGRAVPSEPSAFGKLGNALSGPFDDIIVPTAVTTQVDYECELAVVVGRPAHRLTPANALSVVLGYCVANDVTARDLQQRHSQVTLSKSIDTFCPMGPYITTADEIADPQDLQLRTYVNGELRQDSSTRDMVFSVADLISRISASITLRPGDVILTGTPAGVGFAMNPATYLADGDVVRCEIEGLGHIENRVVFG</sequence>